<reference evidence="1" key="1">
    <citation type="submission" date="2014-09" db="EMBL/GenBank/DDBJ databases">
        <authorList>
            <person name="Magalhaes I.L.F."/>
            <person name="Oliveira U."/>
            <person name="Santos F.R."/>
            <person name="Vidigal T.H.D.A."/>
            <person name="Brescovit A.D."/>
            <person name="Santos A.J."/>
        </authorList>
    </citation>
    <scope>NUCLEOTIDE SEQUENCE</scope>
    <source>
        <tissue evidence="1">Shoot tissue taken approximately 20 cm above the soil surface</tissue>
    </source>
</reference>
<sequence length="78" mass="9300">MKADLLQRMKAKSMTLVCLRRTQRMVTLIQQVQILVKAKKMNRTQKVQISHLTQMISVLRLLNLTVMMKSRYLHYQKL</sequence>
<name>A0A0A9EYA2_ARUDO</name>
<accession>A0A0A9EYA2</accession>
<proteinExistence type="predicted"/>
<organism evidence="1">
    <name type="scientific">Arundo donax</name>
    <name type="common">Giant reed</name>
    <name type="synonym">Donax arundinaceus</name>
    <dbReference type="NCBI Taxonomy" id="35708"/>
    <lineage>
        <taxon>Eukaryota</taxon>
        <taxon>Viridiplantae</taxon>
        <taxon>Streptophyta</taxon>
        <taxon>Embryophyta</taxon>
        <taxon>Tracheophyta</taxon>
        <taxon>Spermatophyta</taxon>
        <taxon>Magnoliopsida</taxon>
        <taxon>Liliopsida</taxon>
        <taxon>Poales</taxon>
        <taxon>Poaceae</taxon>
        <taxon>PACMAD clade</taxon>
        <taxon>Arundinoideae</taxon>
        <taxon>Arundineae</taxon>
        <taxon>Arundo</taxon>
    </lineage>
</organism>
<reference evidence="1" key="2">
    <citation type="journal article" date="2015" name="Data Brief">
        <title>Shoot transcriptome of the giant reed, Arundo donax.</title>
        <authorList>
            <person name="Barrero R.A."/>
            <person name="Guerrero F.D."/>
            <person name="Moolhuijzen P."/>
            <person name="Goolsby J.A."/>
            <person name="Tidwell J."/>
            <person name="Bellgard S.E."/>
            <person name="Bellgard M.I."/>
        </authorList>
    </citation>
    <scope>NUCLEOTIDE SEQUENCE</scope>
    <source>
        <tissue evidence="1">Shoot tissue taken approximately 20 cm above the soil surface</tissue>
    </source>
</reference>
<protein>
    <submittedName>
        <fullName evidence="1">Uncharacterized protein</fullName>
    </submittedName>
</protein>
<dbReference type="AlphaFoldDB" id="A0A0A9EYA2"/>
<evidence type="ECO:0000313" key="1">
    <source>
        <dbReference type="EMBL" id="JAE05047.1"/>
    </source>
</evidence>
<dbReference type="EMBL" id="GBRH01192849">
    <property type="protein sequence ID" value="JAE05047.1"/>
    <property type="molecule type" value="Transcribed_RNA"/>
</dbReference>